<dbReference type="PANTHER" id="PTHR33116">
    <property type="entry name" value="REVERSE TRANSCRIPTASE ZINC-BINDING DOMAIN-CONTAINING PROTEIN-RELATED-RELATED"/>
    <property type="match status" value="1"/>
</dbReference>
<keyword evidence="2" id="KW-1185">Reference proteome</keyword>
<accession>A0AAV1AUM0</accession>
<dbReference type="Proteomes" id="UP001157006">
    <property type="component" value="Chromosome 5"/>
</dbReference>
<gene>
    <name evidence="1" type="ORF">VFH_V060960</name>
</gene>
<dbReference type="AlphaFoldDB" id="A0AAV1AUM0"/>
<proteinExistence type="predicted"/>
<evidence type="ECO:0000313" key="2">
    <source>
        <dbReference type="Proteomes" id="UP001157006"/>
    </source>
</evidence>
<sequence length="196" mass="22825">MSGQEVSQDKTSILFSKNVNMSMQTKLQQLSKFRSTKIFGKYLRVQLSGKKLKSNDFQYIMEKVAAKLNCWKKNSPRLLGELRWPKSVIEAIPLYLMMTNKLPKFCIDSIHGLHMRFSLRKDVAKTIPIMMKTGMWVVVDEELSEAKVCDLVTESGEWNFRTSNDKFLVKEMFKEIEGYNLDNADGDWKKYGKLQF</sequence>
<evidence type="ECO:0000313" key="1">
    <source>
        <dbReference type="EMBL" id="CAI8613002.1"/>
    </source>
</evidence>
<reference evidence="1 2" key="1">
    <citation type="submission" date="2023-01" db="EMBL/GenBank/DDBJ databases">
        <authorList>
            <person name="Kreplak J."/>
        </authorList>
    </citation>
    <scope>NUCLEOTIDE SEQUENCE [LARGE SCALE GENOMIC DNA]</scope>
</reference>
<organism evidence="1 2">
    <name type="scientific">Vicia faba</name>
    <name type="common">Broad bean</name>
    <name type="synonym">Faba vulgaris</name>
    <dbReference type="NCBI Taxonomy" id="3906"/>
    <lineage>
        <taxon>Eukaryota</taxon>
        <taxon>Viridiplantae</taxon>
        <taxon>Streptophyta</taxon>
        <taxon>Embryophyta</taxon>
        <taxon>Tracheophyta</taxon>
        <taxon>Spermatophyta</taxon>
        <taxon>Magnoliopsida</taxon>
        <taxon>eudicotyledons</taxon>
        <taxon>Gunneridae</taxon>
        <taxon>Pentapetalae</taxon>
        <taxon>rosids</taxon>
        <taxon>fabids</taxon>
        <taxon>Fabales</taxon>
        <taxon>Fabaceae</taxon>
        <taxon>Papilionoideae</taxon>
        <taxon>50 kb inversion clade</taxon>
        <taxon>NPAAA clade</taxon>
        <taxon>Hologalegina</taxon>
        <taxon>IRL clade</taxon>
        <taxon>Fabeae</taxon>
        <taxon>Vicia</taxon>
    </lineage>
</organism>
<dbReference type="PANTHER" id="PTHR33116:SF86">
    <property type="entry name" value="REVERSE TRANSCRIPTASE DOMAIN-CONTAINING PROTEIN"/>
    <property type="match status" value="1"/>
</dbReference>
<name>A0AAV1AUM0_VICFA</name>
<protein>
    <submittedName>
        <fullName evidence="1">Uncharacterized protein</fullName>
    </submittedName>
</protein>
<dbReference type="EMBL" id="OX451740">
    <property type="protein sequence ID" value="CAI8613002.1"/>
    <property type="molecule type" value="Genomic_DNA"/>
</dbReference>